<dbReference type="InterPro" id="IPR013103">
    <property type="entry name" value="RVT_2"/>
</dbReference>
<dbReference type="Pfam" id="PF07727">
    <property type="entry name" value="RVT_2"/>
    <property type="match status" value="1"/>
</dbReference>
<dbReference type="Proteomes" id="UP000325315">
    <property type="component" value="Unassembled WGS sequence"/>
</dbReference>
<organism evidence="2 3">
    <name type="scientific">Gossypium australe</name>
    <dbReference type="NCBI Taxonomy" id="47621"/>
    <lineage>
        <taxon>Eukaryota</taxon>
        <taxon>Viridiplantae</taxon>
        <taxon>Streptophyta</taxon>
        <taxon>Embryophyta</taxon>
        <taxon>Tracheophyta</taxon>
        <taxon>Spermatophyta</taxon>
        <taxon>Magnoliopsida</taxon>
        <taxon>eudicotyledons</taxon>
        <taxon>Gunneridae</taxon>
        <taxon>Pentapetalae</taxon>
        <taxon>rosids</taxon>
        <taxon>malvids</taxon>
        <taxon>Malvales</taxon>
        <taxon>Malvaceae</taxon>
        <taxon>Malvoideae</taxon>
        <taxon>Gossypium</taxon>
    </lineage>
</organism>
<gene>
    <name evidence="2" type="ORF">EPI10_018840</name>
</gene>
<dbReference type="PANTHER" id="PTHR11439:SF491">
    <property type="entry name" value="INTEGRASE CATALYTIC DOMAIN-CONTAINING PROTEIN"/>
    <property type="match status" value="1"/>
</dbReference>
<protein>
    <submittedName>
        <fullName evidence="2">Retrovirus-related Pol polyprotein from transposon TNT 1-94</fullName>
    </submittedName>
</protein>
<reference evidence="3" key="1">
    <citation type="journal article" date="2019" name="Plant Biotechnol. J.">
        <title>Genome sequencing of the Australian wild diploid species Gossypium australe highlights disease resistance and delayed gland morphogenesis.</title>
        <authorList>
            <person name="Cai Y."/>
            <person name="Cai X."/>
            <person name="Wang Q."/>
            <person name="Wang P."/>
            <person name="Zhang Y."/>
            <person name="Cai C."/>
            <person name="Xu Y."/>
            <person name="Wang K."/>
            <person name="Zhou Z."/>
            <person name="Wang C."/>
            <person name="Geng S."/>
            <person name="Li B."/>
            <person name="Dong Q."/>
            <person name="Hou Y."/>
            <person name="Wang H."/>
            <person name="Ai P."/>
            <person name="Liu Z."/>
            <person name="Yi F."/>
            <person name="Sun M."/>
            <person name="An G."/>
            <person name="Cheng J."/>
            <person name="Zhang Y."/>
            <person name="Shi Q."/>
            <person name="Xie Y."/>
            <person name="Shi X."/>
            <person name="Chang Y."/>
            <person name="Huang F."/>
            <person name="Chen Y."/>
            <person name="Hong S."/>
            <person name="Mi L."/>
            <person name="Sun Q."/>
            <person name="Zhang L."/>
            <person name="Zhou B."/>
            <person name="Peng R."/>
            <person name="Zhang X."/>
            <person name="Liu F."/>
        </authorList>
    </citation>
    <scope>NUCLEOTIDE SEQUENCE [LARGE SCALE GENOMIC DNA]</scope>
    <source>
        <strain evidence="3">cv. PA1801</strain>
    </source>
</reference>
<proteinExistence type="predicted"/>
<dbReference type="CDD" id="cd09272">
    <property type="entry name" value="RNase_HI_RT_Ty1"/>
    <property type="match status" value="1"/>
</dbReference>
<sequence length="261" mass="30171">MLIAAKDPSRIDQLKIMFNSNFDMKDLGAAKKILGMKMSRDRSSRKIFLSRQRYIERILDQFGMQNSKLVSTPLAGHFGLSTLESPQTKDKEKYMPSVIYSSEVGSLMYEMVCTRPNISHVVSVVSRCMARLDKLHGKQLSGRSSEGLVGFIDSNYVGYLNQRRSLIGYLFVFEKYAISWKAIFQTTVALLITIVEYMTITEAMKEAIWLRGLFRELFNKHNATIVYCDSQSVIHLNEDQHHERTKYINIQYHFVREVITQ</sequence>
<dbReference type="EMBL" id="SMMG02000012">
    <property type="protein sequence ID" value="KAA3455867.1"/>
    <property type="molecule type" value="Genomic_DNA"/>
</dbReference>
<evidence type="ECO:0000313" key="2">
    <source>
        <dbReference type="EMBL" id="KAA3455867.1"/>
    </source>
</evidence>
<dbReference type="PANTHER" id="PTHR11439">
    <property type="entry name" value="GAG-POL-RELATED RETROTRANSPOSON"/>
    <property type="match status" value="1"/>
</dbReference>
<comment type="caution">
    <text evidence="2">The sequence shown here is derived from an EMBL/GenBank/DDBJ whole genome shotgun (WGS) entry which is preliminary data.</text>
</comment>
<keyword evidence="3" id="KW-1185">Reference proteome</keyword>
<dbReference type="OrthoDB" id="418757at2759"/>
<feature type="domain" description="Reverse transcriptase Ty1/copia-type" evidence="1">
    <location>
        <begin position="1"/>
        <end position="74"/>
    </location>
</feature>
<evidence type="ECO:0000313" key="3">
    <source>
        <dbReference type="Proteomes" id="UP000325315"/>
    </source>
</evidence>
<evidence type="ECO:0000259" key="1">
    <source>
        <dbReference type="Pfam" id="PF07727"/>
    </source>
</evidence>
<accession>A0A5B6UG16</accession>
<dbReference type="AlphaFoldDB" id="A0A5B6UG16"/>
<name>A0A5B6UG16_9ROSI</name>